<feature type="domain" description="UNC-45/Cro1/She4 central" evidence="4">
    <location>
        <begin position="60"/>
        <end position="204"/>
    </location>
</feature>
<protein>
    <recommendedName>
        <fullName evidence="4">UNC-45/Cro1/She4 central domain-containing protein</fullName>
    </recommendedName>
</protein>
<gene>
    <name evidence="5" type="ORF">J437_LFUL010749</name>
</gene>
<sequence>MQMCHFKLIINTLHIFLILHHMSLFFSSKKLNSNESLNLLGLQRLLEVSSELEEYTYESKMEVTPSTKTLVSACLNRIYECMYYDAARGEYLKAVEEFVTDKLKSPDLESKVRVTVALTSLLLGPLDVGNTILARDGMIEMILVMANSDDLLQQKVACECIIAGASKKDKVKTIIDQGVHILKKLYQSKDDSIRVRALVGLCKLGSSGGTDASIRPFAEGSTSKLAEACRKFLVSAKKDADIRRWAAEGLSYLTLDADVKEKLVEDKPAINALIELGKTGNRTCVYGVVTTLVNLVNAYDKKEAPAPELVRLAEFAKHHIPQEHELDDPDFVAKRVEVLGKAGVTTALVALSHTESAPCKELICRVFNALCNQEDLRGAVVAQGGAKALLPMALTTDPHENTENGRRHASQALARIGITIDPAVAYPGQRSAEVVRPLLNLLHLDYTALENFEALMALCNLAGLNETVRMRIVKEQGLQKIETYMYEDHVMLRRAATQVMTNLMLSPEF</sequence>
<feature type="chain" id="PRO_5035463095" description="UNC-45/Cro1/She4 central domain-containing protein" evidence="3">
    <location>
        <begin position="29"/>
        <end position="509"/>
    </location>
</feature>
<reference evidence="5" key="2">
    <citation type="submission" date="2017-10" db="EMBL/GenBank/DDBJ databases">
        <title>Ladona fulva Genome sequencing and assembly.</title>
        <authorList>
            <person name="Murali S."/>
            <person name="Richards S."/>
            <person name="Bandaranaike D."/>
            <person name="Bellair M."/>
            <person name="Blankenburg K."/>
            <person name="Chao H."/>
            <person name="Dinh H."/>
            <person name="Doddapaneni H."/>
            <person name="Dugan-Rocha S."/>
            <person name="Elkadiri S."/>
            <person name="Gnanaolivu R."/>
            <person name="Hernandez B."/>
            <person name="Skinner E."/>
            <person name="Javaid M."/>
            <person name="Lee S."/>
            <person name="Li M."/>
            <person name="Ming W."/>
            <person name="Munidasa M."/>
            <person name="Muniz J."/>
            <person name="Nguyen L."/>
            <person name="Hughes D."/>
            <person name="Osuji N."/>
            <person name="Pu L.-L."/>
            <person name="Puazo M."/>
            <person name="Qu C."/>
            <person name="Quiroz J."/>
            <person name="Raj R."/>
            <person name="Weissenberger G."/>
            <person name="Xin Y."/>
            <person name="Zou X."/>
            <person name="Han Y."/>
            <person name="Worley K."/>
            <person name="Muzny D."/>
            <person name="Gibbs R."/>
        </authorList>
    </citation>
    <scope>NUCLEOTIDE SEQUENCE</scope>
    <source>
        <strain evidence="5">Sampled in the wild</strain>
    </source>
</reference>
<comment type="subcellular location">
    <subcellularLocation>
        <location evidence="1">Cytoplasm</location>
    </subcellularLocation>
</comment>
<dbReference type="PANTHER" id="PTHR45994">
    <property type="entry name" value="FI21225P1"/>
    <property type="match status" value="1"/>
</dbReference>
<keyword evidence="3" id="KW-0732">Signal</keyword>
<organism evidence="5 6">
    <name type="scientific">Ladona fulva</name>
    <name type="common">Scarce chaser dragonfly</name>
    <name type="synonym">Libellula fulva</name>
    <dbReference type="NCBI Taxonomy" id="123851"/>
    <lineage>
        <taxon>Eukaryota</taxon>
        <taxon>Metazoa</taxon>
        <taxon>Ecdysozoa</taxon>
        <taxon>Arthropoda</taxon>
        <taxon>Hexapoda</taxon>
        <taxon>Insecta</taxon>
        <taxon>Pterygota</taxon>
        <taxon>Palaeoptera</taxon>
        <taxon>Odonata</taxon>
        <taxon>Epiprocta</taxon>
        <taxon>Anisoptera</taxon>
        <taxon>Libelluloidea</taxon>
        <taxon>Libellulidae</taxon>
        <taxon>Ladona</taxon>
    </lineage>
</organism>
<evidence type="ECO:0000313" key="5">
    <source>
        <dbReference type="EMBL" id="KAG8231774.1"/>
    </source>
</evidence>
<dbReference type="InterPro" id="IPR011989">
    <property type="entry name" value="ARM-like"/>
</dbReference>
<accession>A0A8K0KAW4</accession>
<dbReference type="EMBL" id="KZ308573">
    <property type="protein sequence ID" value="KAG8231774.1"/>
    <property type="molecule type" value="Genomic_DNA"/>
</dbReference>
<evidence type="ECO:0000256" key="3">
    <source>
        <dbReference type="SAM" id="SignalP"/>
    </source>
</evidence>
<comment type="caution">
    <text evidence="5">The sequence shown here is derived from an EMBL/GenBank/DDBJ whole genome shotgun (WGS) entry which is preliminary data.</text>
</comment>
<keyword evidence="2" id="KW-0963">Cytoplasm</keyword>
<dbReference type="Gene3D" id="1.25.10.10">
    <property type="entry name" value="Leucine-rich Repeat Variant"/>
    <property type="match status" value="2"/>
</dbReference>
<reference evidence="5" key="1">
    <citation type="submission" date="2013-04" db="EMBL/GenBank/DDBJ databases">
        <authorList>
            <person name="Qu J."/>
            <person name="Murali S.C."/>
            <person name="Bandaranaike D."/>
            <person name="Bellair M."/>
            <person name="Blankenburg K."/>
            <person name="Chao H."/>
            <person name="Dinh H."/>
            <person name="Doddapaneni H."/>
            <person name="Downs B."/>
            <person name="Dugan-Rocha S."/>
            <person name="Elkadiri S."/>
            <person name="Gnanaolivu R.D."/>
            <person name="Hernandez B."/>
            <person name="Javaid M."/>
            <person name="Jayaseelan J.C."/>
            <person name="Lee S."/>
            <person name="Li M."/>
            <person name="Ming W."/>
            <person name="Munidasa M."/>
            <person name="Muniz J."/>
            <person name="Nguyen L."/>
            <person name="Ongeri F."/>
            <person name="Osuji N."/>
            <person name="Pu L.-L."/>
            <person name="Puazo M."/>
            <person name="Qu C."/>
            <person name="Quiroz J."/>
            <person name="Raj R."/>
            <person name="Weissenberger G."/>
            <person name="Xin Y."/>
            <person name="Zou X."/>
            <person name="Han Y."/>
            <person name="Richards S."/>
            <person name="Worley K."/>
            <person name="Muzny D."/>
            <person name="Gibbs R."/>
        </authorList>
    </citation>
    <scope>NUCLEOTIDE SEQUENCE</scope>
    <source>
        <strain evidence="5">Sampled in the wild</strain>
    </source>
</reference>
<dbReference type="GO" id="GO:0005737">
    <property type="term" value="C:cytoplasm"/>
    <property type="evidence" value="ECO:0007669"/>
    <property type="project" value="UniProtKB-SubCell"/>
</dbReference>
<dbReference type="Proteomes" id="UP000792457">
    <property type="component" value="Unassembled WGS sequence"/>
</dbReference>
<evidence type="ECO:0000313" key="6">
    <source>
        <dbReference type="Proteomes" id="UP000792457"/>
    </source>
</evidence>
<dbReference type="Pfam" id="PF11701">
    <property type="entry name" value="UNC45-central"/>
    <property type="match status" value="1"/>
</dbReference>
<dbReference type="InterPro" id="IPR016024">
    <property type="entry name" value="ARM-type_fold"/>
</dbReference>
<evidence type="ECO:0000259" key="4">
    <source>
        <dbReference type="Pfam" id="PF11701"/>
    </source>
</evidence>
<keyword evidence="6" id="KW-1185">Reference proteome</keyword>
<feature type="signal peptide" evidence="3">
    <location>
        <begin position="1"/>
        <end position="28"/>
    </location>
</feature>
<name>A0A8K0KAW4_LADFU</name>
<dbReference type="PANTHER" id="PTHR45994:SF1">
    <property type="entry name" value="FI21225P1"/>
    <property type="match status" value="1"/>
</dbReference>
<dbReference type="InterPro" id="IPR024660">
    <property type="entry name" value="UCS_central_dom"/>
</dbReference>
<evidence type="ECO:0000256" key="1">
    <source>
        <dbReference type="ARBA" id="ARBA00004496"/>
    </source>
</evidence>
<proteinExistence type="predicted"/>
<dbReference type="GO" id="GO:0051879">
    <property type="term" value="F:Hsp90 protein binding"/>
    <property type="evidence" value="ECO:0007669"/>
    <property type="project" value="TreeGrafter"/>
</dbReference>
<dbReference type="SUPFAM" id="SSF48371">
    <property type="entry name" value="ARM repeat"/>
    <property type="match status" value="1"/>
</dbReference>
<dbReference type="OrthoDB" id="199930at2759"/>
<dbReference type="AlphaFoldDB" id="A0A8K0KAW4"/>
<evidence type="ECO:0000256" key="2">
    <source>
        <dbReference type="ARBA" id="ARBA00022490"/>
    </source>
</evidence>